<dbReference type="Pfam" id="PF21688">
    <property type="entry name" value="FAD-depend_C"/>
    <property type="match status" value="1"/>
</dbReference>
<dbReference type="InterPro" id="IPR028348">
    <property type="entry name" value="FAD-binding_protein"/>
</dbReference>
<dbReference type="Proteomes" id="UP000030700">
    <property type="component" value="Unassembled WGS sequence"/>
</dbReference>
<evidence type="ECO:0000313" key="2">
    <source>
        <dbReference type="EMBL" id="GAK52485.1"/>
    </source>
</evidence>
<dbReference type="PIRSF" id="PIRSF038984">
    <property type="entry name" value="FAD_binding_protein"/>
    <property type="match status" value="1"/>
</dbReference>
<dbReference type="SUPFAM" id="SSF51905">
    <property type="entry name" value="FAD/NAD(P)-binding domain"/>
    <property type="match status" value="1"/>
</dbReference>
<dbReference type="EMBL" id="DF820458">
    <property type="protein sequence ID" value="GAK52485.1"/>
    <property type="molecule type" value="Genomic_DNA"/>
</dbReference>
<dbReference type="HOGENOM" id="CLU_046973_1_0_0"/>
<dbReference type="Gene3D" id="3.50.50.60">
    <property type="entry name" value="FAD/NAD(P)-binding domain"/>
    <property type="match status" value="2"/>
</dbReference>
<dbReference type="InterPro" id="IPR049516">
    <property type="entry name" value="FAD-depend_C"/>
</dbReference>
<sequence length="458" mass="50757">MRFLWHFMAKSYDVIIVGAGPAGMFAALEFIKQNSSLKIAMFEKGPVRQLGDWQRVMSGWGGAGAFSDGKLTLSPQVGGQLQDFISADEFEELMQHVDRLYLEFGGDPDRVFGSDTPITADLRRKSLAANLQLVTYLIRHLGTDKSYAIVENIRKFLAERGVDIYVNTEVVETNRVGKKFDVICKSNETGETMAFEGRHVILAPGRDGAEWFVGEARRLGLKMKNTGVDVGVRVEVPADTLSHITEHLYELKAIYYSKTFDDKVRTFCMCPYGFVSIENYRGLVTVNGHSYANRKSKNTNFALLVTETFTEPFDDPLKYGQSVSQLANLLGGTVLVQRLGDLRGGRRSTPERIERGLVTPTLKTATPGDLSLVLPYRQMVDILEMLDALDQIAPGVASKHTLLYGVEIKFYSSHVETREGFETLIDGLYAIGDGAGITRGLMQASMCGIIAARHILGR</sequence>
<dbReference type="PRINTS" id="PR00368">
    <property type="entry name" value="FADPNR"/>
</dbReference>
<organism evidence="2">
    <name type="scientific">Candidatus Moduliflexus flocculans</name>
    <dbReference type="NCBI Taxonomy" id="1499966"/>
    <lineage>
        <taxon>Bacteria</taxon>
        <taxon>Candidatus Moduliflexota</taxon>
        <taxon>Candidatus Moduliflexia</taxon>
        <taxon>Candidatus Moduliflexales</taxon>
        <taxon>Candidatus Moduliflexaceae</taxon>
    </lineage>
</organism>
<dbReference type="AlphaFoldDB" id="A0A081BQ19"/>
<evidence type="ECO:0000259" key="1">
    <source>
        <dbReference type="Pfam" id="PF21688"/>
    </source>
</evidence>
<reference evidence="2" key="1">
    <citation type="journal article" date="2015" name="PeerJ">
        <title>First genomic representation of candidate bacterial phylum KSB3 points to enhanced environmental sensing as a trigger of wastewater bulking.</title>
        <authorList>
            <person name="Sekiguchi Y."/>
            <person name="Ohashi A."/>
            <person name="Parks D.H."/>
            <person name="Yamauchi T."/>
            <person name="Tyson G.W."/>
            <person name="Hugenholtz P."/>
        </authorList>
    </citation>
    <scope>NUCLEOTIDE SEQUENCE [LARGE SCALE GENOMIC DNA]</scope>
</reference>
<accession>A0A081BQ19</accession>
<gene>
    <name evidence="2" type="ORF">U14_03736</name>
</gene>
<proteinExistence type="predicted"/>
<dbReference type="PANTHER" id="PTHR43106:SF1">
    <property type="entry name" value="DEHYDROGENASE-RELATED"/>
    <property type="match status" value="1"/>
</dbReference>
<evidence type="ECO:0000313" key="3">
    <source>
        <dbReference type="Proteomes" id="UP000030700"/>
    </source>
</evidence>
<feature type="domain" description="FAD-dependent protein C-terminal" evidence="1">
    <location>
        <begin position="229"/>
        <end position="408"/>
    </location>
</feature>
<dbReference type="InterPro" id="IPR036188">
    <property type="entry name" value="FAD/NAD-bd_sf"/>
</dbReference>
<protein>
    <submittedName>
        <fullName evidence="2">FAD dependent oxidoreductase</fullName>
    </submittedName>
</protein>
<keyword evidence="3" id="KW-1185">Reference proteome</keyword>
<dbReference type="PANTHER" id="PTHR43106">
    <property type="entry name" value="DEHYDROGENASE-RELATED"/>
    <property type="match status" value="1"/>
</dbReference>
<name>A0A081BQ19_9BACT</name>